<dbReference type="OrthoDB" id="9805316at2"/>
<reference evidence="7 8" key="1">
    <citation type="submission" date="2018-11" db="EMBL/GenBank/DDBJ databases">
        <title>Genomic Encyclopedia of Type Strains, Phase IV (KMG-IV): sequencing the most valuable type-strain genomes for metagenomic binning, comparative biology and taxonomic classification.</title>
        <authorList>
            <person name="Goeker M."/>
        </authorList>
    </citation>
    <scope>NUCLEOTIDE SEQUENCE [LARGE SCALE GENOMIC DNA]</scope>
    <source>
        <strain evidence="7 8">DSM 102936</strain>
    </source>
</reference>
<dbReference type="InterPro" id="IPR033749">
    <property type="entry name" value="Polyprenyl_synt_CS"/>
</dbReference>
<keyword evidence="5" id="KW-0460">Magnesium</keyword>
<gene>
    <name evidence="7" type="ORF">EDD75_0950</name>
</gene>
<dbReference type="InterPro" id="IPR008949">
    <property type="entry name" value="Isoprenoid_synthase_dom_sf"/>
</dbReference>
<evidence type="ECO:0000313" key="8">
    <source>
        <dbReference type="Proteomes" id="UP000282654"/>
    </source>
</evidence>
<dbReference type="PANTHER" id="PTHR12001">
    <property type="entry name" value="GERANYLGERANYL PYROPHOSPHATE SYNTHASE"/>
    <property type="match status" value="1"/>
</dbReference>
<protein>
    <submittedName>
        <fullName evidence="7">Heptaprenyl diphosphate synthase</fullName>
    </submittedName>
</protein>
<evidence type="ECO:0000256" key="6">
    <source>
        <dbReference type="RuleBase" id="RU004466"/>
    </source>
</evidence>
<evidence type="ECO:0000256" key="1">
    <source>
        <dbReference type="ARBA" id="ARBA00001946"/>
    </source>
</evidence>
<name>A0A3N5ANC7_9THEO</name>
<dbReference type="AlphaFoldDB" id="A0A3N5ANC7"/>
<dbReference type="PROSITE" id="PS00723">
    <property type="entry name" value="POLYPRENYL_SYNTHASE_1"/>
    <property type="match status" value="1"/>
</dbReference>
<keyword evidence="4" id="KW-0479">Metal-binding</keyword>
<keyword evidence="3 6" id="KW-0808">Transferase</keyword>
<dbReference type="Gene3D" id="1.10.600.10">
    <property type="entry name" value="Farnesyl Diphosphate Synthase"/>
    <property type="match status" value="1"/>
</dbReference>
<proteinExistence type="inferred from homology"/>
<dbReference type="Proteomes" id="UP000282654">
    <property type="component" value="Unassembled WGS sequence"/>
</dbReference>
<dbReference type="CDD" id="cd00685">
    <property type="entry name" value="Trans_IPPS_HT"/>
    <property type="match status" value="1"/>
</dbReference>
<evidence type="ECO:0000256" key="2">
    <source>
        <dbReference type="ARBA" id="ARBA00006706"/>
    </source>
</evidence>
<keyword evidence="8" id="KW-1185">Reference proteome</keyword>
<dbReference type="RefSeq" id="WP_123928775.1">
    <property type="nucleotide sequence ID" value="NZ_RKRE01000002.1"/>
</dbReference>
<comment type="cofactor">
    <cofactor evidence="1">
        <name>Mg(2+)</name>
        <dbReference type="ChEBI" id="CHEBI:18420"/>
    </cofactor>
</comment>
<evidence type="ECO:0000256" key="3">
    <source>
        <dbReference type="ARBA" id="ARBA00022679"/>
    </source>
</evidence>
<dbReference type="EMBL" id="RKRE01000002">
    <property type="protein sequence ID" value="RPF46696.1"/>
    <property type="molecule type" value="Genomic_DNA"/>
</dbReference>
<dbReference type="PROSITE" id="PS00444">
    <property type="entry name" value="POLYPRENYL_SYNTHASE_2"/>
    <property type="match status" value="1"/>
</dbReference>
<comment type="similarity">
    <text evidence="2 6">Belongs to the FPP/GGPP synthase family.</text>
</comment>
<organism evidence="7 8">
    <name type="scientific">Thermodesulfitimonas autotrophica</name>
    <dbReference type="NCBI Taxonomy" id="1894989"/>
    <lineage>
        <taxon>Bacteria</taxon>
        <taxon>Bacillati</taxon>
        <taxon>Bacillota</taxon>
        <taxon>Clostridia</taxon>
        <taxon>Thermoanaerobacterales</taxon>
        <taxon>Thermoanaerobacteraceae</taxon>
        <taxon>Thermodesulfitimonas</taxon>
    </lineage>
</organism>
<dbReference type="GO" id="GO:0046872">
    <property type="term" value="F:metal ion binding"/>
    <property type="evidence" value="ECO:0007669"/>
    <property type="project" value="UniProtKB-KW"/>
</dbReference>
<sequence length="321" mass="35478">MFDFFCEIRDDLSYVEAELKRVVGEFDGVLGEAATHLCNAGGKRLRPAFALLSGHFGRYELEKVAPLAVAVELIHMATLVHDDVVDGAAVRRGRPTVQRLWGNRVAIRAGDTIFAKAIELVAGYPEPVVSRKLAATCMRVCTGEFAQAEACFNPRQTLRGYFWRIRSKTAYLIAAAAELGAVVCGAPRFISRELGRYGLAVGMAFQVVDDVLDIVADERVLGKATGGDIREGIATLPVIYVLRRSKKYHRRLLEILCAREKSDAEIKEAITIIQEEGGVAYSLEVARRFVRRAQEALRILPDIPTRDKLGAIAEFVVARQF</sequence>
<dbReference type="SFLD" id="SFLDS00005">
    <property type="entry name" value="Isoprenoid_Synthase_Type_I"/>
    <property type="match status" value="1"/>
</dbReference>
<comment type="caution">
    <text evidence="7">The sequence shown here is derived from an EMBL/GenBank/DDBJ whole genome shotgun (WGS) entry which is preliminary data.</text>
</comment>
<dbReference type="SUPFAM" id="SSF48576">
    <property type="entry name" value="Terpenoid synthases"/>
    <property type="match status" value="1"/>
</dbReference>
<evidence type="ECO:0000256" key="4">
    <source>
        <dbReference type="ARBA" id="ARBA00022723"/>
    </source>
</evidence>
<dbReference type="Pfam" id="PF00348">
    <property type="entry name" value="polyprenyl_synt"/>
    <property type="match status" value="1"/>
</dbReference>
<dbReference type="PANTHER" id="PTHR12001:SF69">
    <property type="entry name" value="ALL TRANS-POLYPRENYL-DIPHOSPHATE SYNTHASE PDSS1"/>
    <property type="match status" value="1"/>
</dbReference>
<evidence type="ECO:0000256" key="5">
    <source>
        <dbReference type="ARBA" id="ARBA00022842"/>
    </source>
</evidence>
<dbReference type="InterPro" id="IPR000092">
    <property type="entry name" value="Polyprenyl_synt"/>
</dbReference>
<dbReference type="GO" id="GO:0004659">
    <property type="term" value="F:prenyltransferase activity"/>
    <property type="evidence" value="ECO:0007669"/>
    <property type="project" value="InterPro"/>
</dbReference>
<dbReference type="GO" id="GO:0008299">
    <property type="term" value="P:isoprenoid biosynthetic process"/>
    <property type="evidence" value="ECO:0007669"/>
    <property type="project" value="InterPro"/>
</dbReference>
<evidence type="ECO:0000313" key="7">
    <source>
        <dbReference type="EMBL" id="RPF46696.1"/>
    </source>
</evidence>
<accession>A0A3N5ANC7</accession>